<evidence type="ECO:0000259" key="9">
    <source>
        <dbReference type="PROSITE" id="PS50850"/>
    </source>
</evidence>
<evidence type="ECO:0000256" key="5">
    <source>
        <dbReference type="ARBA" id="ARBA00022692"/>
    </source>
</evidence>
<dbReference type="HAMAP" id="MF_01118">
    <property type="entry name" value="MFS_YhhS"/>
    <property type="match status" value="1"/>
</dbReference>
<feature type="transmembrane region" description="Helical" evidence="8">
    <location>
        <begin position="84"/>
        <end position="105"/>
    </location>
</feature>
<feature type="transmembrane region" description="Helical" evidence="8">
    <location>
        <begin position="216"/>
        <end position="244"/>
    </location>
</feature>
<dbReference type="GO" id="GO:0022857">
    <property type="term" value="F:transmembrane transporter activity"/>
    <property type="evidence" value="ECO:0007669"/>
    <property type="project" value="UniProtKB-UniRule"/>
</dbReference>
<feature type="transmembrane region" description="Helical" evidence="8">
    <location>
        <begin position="21"/>
        <end position="43"/>
    </location>
</feature>
<dbReference type="AlphaFoldDB" id="A0A7W8ZRE9"/>
<dbReference type="InterPro" id="IPR050171">
    <property type="entry name" value="MFS_Transporters"/>
</dbReference>
<keyword evidence="5 8" id="KW-0812">Transmembrane</keyword>
<evidence type="ECO:0000313" key="10">
    <source>
        <dbReference type="EMBL" id="MBB5638816.1"/>
    </source>
</evidence>
<dbReference type="NCBIfam" id="NF003477">
    <property type="entry name" value="PRK05122.1"/>
    <property type="match status" value="1"/>
</dbReference>
<comment type="caution">
    <text evidence="10">The sequence shown here is derived from an EMBL/GenBank/DDBJ whole genome shotgun (WGS) entry which is preliminary data.</text>
</comment>
<feature type="transmembrane region" description="Helical" evidence="8">
    <location>
        <begin position="250"/>
        <end position="271"/>
    </location>
</feature>
<dbReference type="InterPro" id="IPR011701">
    <property type="entry name" value="MFS"/>
</dbReference>
<dbReference type="RefSeq" id="WP_183884613.1">
    <property type="nucleotide sequence ID" value="NZ_JACHCE010000010.1"/>
</dbReference>
<dbReference type="PANTHER" id="PTHR23517">
    <property type="entry name" value="RESISTANCE PROTEIN MDTM, PUTATIVE-RELATED-RELATED"/>
    <property type="match status" value="1"/>
</dbReference>
<feature type="transmembrane region" description="Helical" evidence="8">
    <location>
        <begin position="49"/>
        <end position="72"/>
    </location>
</feature>
<feature type="transmembrane region" description="Helical" evidence="8">
    <location>
        <begin position="370"/>
        <end position="392"/>
    </location>
</feature>
<dbReference type="InterPro" id="IPR023008">
    <property type="entry name" value="MFS_YhhS-like"/>
</dbReference>
<evidence type="ECO:0000256" key="1">
    <source>
        <dbReference type="ARBA" id="ARBA00004651"/>
    </source>
</evidence>
<feature type="transmembrane region" description="Helical" evidence="8">
    <location>
        <begin position="307"/>
        <end position="330"/>
    </location>
</feature>
<dbReference type="EMBL" id="JACHCE010000010">
    <property type="protein sequence ID" value="MBB5638816.1"/>
    <property type="molecule type" value="Genomic_DNA"/>
</dbReference>
<feature type="transmembrane region" description="Helical" evidence="8">
    <location>
        <begin position="283"/>
        <end position="301"/>
    </location>
</feature>
<comment type="subcellular location">
    <subcellularLocation>
        <location evidence="1 8">Cell membrane</location>
        <topology evidence="1 8">Multi-pass membrane protein</topology>
    </subcellularLocation>
</comment>
<keyword evidence="4" id="KW-0997">Cell inner membrane</keyword>
<feature type="transmembrane region" description="Helical" evidence="8">
    <location>
        <begin position="342"/>
        <end position="364"/>
    </location>
</feature>
<feature type="transmembrane region" description="Helical" evidence="8">
    <location>
        <begin position="117"/>
        <end position="139"/>
    </location>
</feature>
<dbReference type="InterPro" id="IPR020846">
    <property type="entry name" value="MFS_dom"/>
</dbReference>
<feature type="transmembrane region" description="Helical" evidence="8">
    <location>
        <begin position="178"/>
        <end position="196"/>
    </location>
</feature>
<proteinExistence type="inferred from homology"/>
<dbReference type="InterPro" id="IPR036259">
    <property type="entry name" value="MFS_trans_sf"/>
</dbReference>
<feature type="domain" description="Major facilitator superfamily (MFS) profile" evidence="9">
    <location>
        <begin position="184"/>
        <end position="402"/>
    </location>
</feature>
<dbReference type="PANTHER" id="PTHR23517:SF13">
    <property type="entry name" value="MAJOR FACILITATOR SUPERFAMILY MFS_1"/>
    <property type="match status" value="1"/>
</dbReference>
<dbReference type="PROSITE" id="PS50850">
    <property type="entry name" value="MFS"/>
    <property type="match status" value="1"/>
</dbReference>
<keyword evidence="6 8" id="KW-1133">Transmembrane helix</keyword>
<dbReference type="SUPFAM" id="SSF103473">
    <property type="entry name" value="MFS general substrate transporter"/>
    <property type="match status" value="1"/>
</dbReference>
<reference evidence="10 11" key="1">
    <citation type="submission" date="2020-08" db="EMBL/GenBank/DDBJ databases">
        <title>Genomic Encyclopedia of Type Strains, Phase IV (KMG-V): Genome sequencing to study the core and pangenomes of soil and plant-associated prokaryotes.</title>
        <authorList>
            <person name="Whitman W."/>
        </authorList>
    </citation>
    <scope>NUCLEOTIDE SEQUENCE [LARGE SCALE GENOMIC DNA]</scope>
    <source>
        <strain evidence="10 11">S3M1</strain>
    </source>
</reference>
<name>A0A7W8ZRE9_9SPHI</name>
<evidence type="ECO:0000256" key="4">
    <source>
        <dbReference type="ARBA" id="ARBA00022519"/>
    </source>
</evidence>
<protein>
    <recommendedName>
        <fullName evidence="8">Uncharacterized MFS-type transporter HDE68_004751</fullName>
    </recommendedName>
</protein>
<keyword evidence="7 8" id="KW-0472">Membrane</keyword>
<keyword evidence="3 8" id="KW-1003">Cell membrane</keyword>
<dbReference type="CDD" id="cd17489">
    <property type="entry name" value="MFS_YfcJ_like"/>
    <property type="match status" value="1"/>
</dbReference>
<dbReference type="GO" id="GO:0005886">
    <property type="term" value="C:plasma membrane"/>
    <property type="evidence" value="ECO:0007669"/>
    <property type="project" value="UniProtKB-SubCell"/>
</dbReference>
<dbReference type="Pfam" id="PF07690">
    <property type="entry name" value="MFS_1"/>
    <property type="match status" value="1"/>
</dbReference>
<evidence type="ECO:0000256" key="8">
    <source>
        <dbReference type="HAMAP-Rule" id="MF_01118"/>
    </source>
</evidence>
<evidence type="ECO:0000313" key="11">
    <source>
        <dbReference type="Proteomes" id="UP000537204"/>
    </source>
</evidence>
<organism evidence="10 11">
    <name type="scientific">Pedobacter cryoconitis</name>
    <dbReference type="NCBI Taxonomy" id="188932"/>
    <lineage>
        <taxon>Bacteria</taxon>
        <taxon>Pseudomonadati</taxon>
        <taxon>Bacteroidota</taxon>
        <taxon>Sphingobacteriia</taxon>
        <taxon>Sphingobacteriales</taxon>
        <taxon>Sphingobacteriaceae</taxon>
        <taxon>Pedobacter</taxon>
    </lineage>
</organism>
<comment type="similarity">
    <text evidence="8">Belongs to the major facilitator superfamily. YhhS family.</text>
</comment>
<evidence type="ECO:0000256" key="7">
    <source>
        <dbReference type="ARBA" id="ARBA00023136"/>
    </source>
</evidence>
<dbReference type="Proteomes" id="UP000537204">
    <property type="component" value="Unassembled WGS sequence"/>
</dbReference>
<evidence type="ECO:0000256" key="2">
    <source>
        <dbReference type="ARBA" id="ARBA00022448"/>
    </source>
</evidence>
<dbReference type="Gene3D" id="1.20.1250.20">
    <property type="entry name" value="MFS general substrate transporter like domains"/>
    <property type="match status" value="1"/>
</dbReference>
<accession>A0A7W8ZRE9</accession>
<sequence length="402" mass="42310">MQANTIPDATSASIRLTITKFVTFTFLGYFTIGLSLAVLPVFIHQQLGYSPMIAGIVISLQYVTTFLFRGYAGSIVDKKGPKPAVLLGMSGFALSGILLFVAYYLKDTPALSLGVLVLTRFMTGFGEGLIGASPINWAIFAVGDQHTGKAISFNGIASYGALAVGAPLGVILHNAYGIGSIGLLIIVVGIMGFFYARSQKALRGDHKEPRQPFLQVLKTVSPYGICLALGGLGFGTISTFITLYYASLNWSGAVLCLSVFSLLFITGRLIFGRSIEIYGGMKTAIACLALESIGLLILALATNPHLALAGAGIAGLGFSLIFPALGVEAVRRVPASNKGAALGGYGLFIDLSLGLTGPLVGGVASHFGMLYIFPFSMTVVFTGFVLAVLIYYRQQRQGGLDK</sequence>
<keyword evidence="2 8" id="KW-0813">Transport</keyword>
<feature type="transmembrane region" description="Helical" evidence="8">
    <location>
        <begin position="151"/>
        <end position="172"/>
    </location>
</feature>
<evidence type="ECO:0000256" key="6">
    <source>
        <dbReference type="ARBA" id="ARBA00022989"/>
    </source>
</evidence>
<evidence type="ECO:0000256" key="3">
    <source>
        <dbReference type="ARBA" id="ARBA00022475"/>
    </source>
</evidence>
<gene>
    <name evidence="10" type="ORF">HDE68_004751</name>
</gene>